<dbReference type="Proteomes" id="UP000834106">
    <property type="component" value="Chromosome 17"/>
</dbReference>
<dbReference type="EMBL" id="OU503052">
    <property type="protein sequence ID" value="CAI9780165.1"/>
    <property type="molecule type" value="Genomic_DNA"/>
</dbReference>
<keyword evidence="3 5" id="KW-1133">Transmembrane helix</keyword>
<dbReference type="GO" id="GO:0016020">
    <property type="term" value="C:membrane"/>
    <property type="evidence" value="ECO:0007669"/>
    <property type="project" value="UniProtKB-SubCell"/>
</dbReference>
<evidence type="ECO:0000256" key="2">
    <source>
        <dbReference type="ARBA" id="ARBA00022692"/>
    </source>
</evidence>
<dbReference type="Pfam" id="PF01061">
    <property type="entry name" value="ABC2_membrane"/>
    <property type="match status" value="1"/>
</dbReference>
<dbReference type="GO" id="GO:0006508">
    <property type="term" value="P:proteolysis"/>
    <property type="evidence" value="ECO:0007669"/>
    <property type="project" value="InterPro"/>
</dbReference>
<sequence length="451" mass="50585">MLGQSSRWVSWGIEAFVDSKAQSTIISKSCAERCGLSRLLDTWYRGIAQGVGQSEIIGRIHVAPIKVGNNFYLCTFTVLDSPNMELLFGLDMLRKHQENVLRFGGEEVSVPFLAALPLNSTITIPSAEFSCNASEIGFDFCTINQPIINIFCAFDERGGQVIYAGRLGLRSRKLVEYFEDIPRVPNIKEGFNPATWMLDVSYSAAEAQLDVDFAEIYVNSDLYERNQDLIKELSTLAPGLKDLYFPTQYSQPFLIKFFTTVTIGILFGIIFWQKGDQINRQQDLLNLLGATCAAVLLLGATNASAVQSVVAIERTVFYRERAAGMYLELSYAFAQTFVYSLLLYSMIGYHWTGEKFYFYYFIFMCFTYFSTYASGTYSPVSSSPVHLSQFVEGGTAGLLLLPGQSTGKRNCGFYESTCILFAHRFVQFSIDHSSESFNNRFHEAEVAGGLY</sequence>
<keyword evidence="9" id="KW-1185">Reference proteome</keyword>
<keyword evidence="4 5" id="KW-0472">Membrane</keyword>
<evidence type="ECO:0000313" key="9">
    <source>
        <dbReference type="Proteomes" id="UP000834106"/>
    </source>
</evidence>
<feature type="transmembrane region" description="Helical" evidence="5">
    <location>
        <begin position="253"/>
        <end position="272"/>
    </location>
</feature>
<feature type="transmembrane region" description="Helical" evidence="5">
    <location>
        <begin position="356"/>
        <end position="375"/>
    </location>
</feature>
<keyword evidence="2 5" id="KW-0812">Transmembrane</keyword>
<evidence type="ECO:0000256" key="3">
    <source>
        <dbReference type="ARBA" id="ARBA00022989"/>
    </source>
</evidence>
<protein>
    <submittedName>
        <fullName evidence="8">Uncharacterized protein</fullName>
    </submittedName>
</protein>
<dbReference type="SUPFAM" id="SSF50630">
    <property type="entry name" value="Acid proteases"/>
    <property type="match status" value="1"/>
</dbReference>
<evidence type="ECO:0000313" key="8">
    <source>
        <dbReference type="EMBL" id="CAI9780165.1"/>
    </source>
</evidence>
<dbReference type="GO" id="GO:0140359">
    <property type="term" value="F:ABC-type transporter activity"/>
    <property type="evidence" value="ECO:0007669"/>
    <property type="project" value="InterPro"/>
</dbReference>
<dbReference type="AlphaFoldDB" id="A0AAD2A791"/>
<dbReference type="GO" id="GO:0004190">
    <property type="term" value="F:aspartic-type endopeptidase activity"/>
    <property type="evidence" value="ECO:0007669"/>
    <property type="project" value="InterPro"/>
</dbReference>
<evidence type="ECO:0000256" key="5">
    <source>
        <dbReference type="SAM" id="Phobius"/>
    </source>
</evidence>
<organism evidence="8 9">
    <name type="scientific">Fraxinus pennsylvanica</name>
    <dbReference type="NCBI Taxonomy" id="56036"/>
    <lineage>
        <taxon>Eukaryota</taxon>
        <taxon>Viridiplantae</taxon>
        <taxon>Streptophyta</taxon>
        <taxon>Embryophyta</taxon>
        <taxon>Tracheophyta</taxon>
        <taxon>Spermatophyta</taxon>
        <taxon>Magnoliopsida</taxon>
        <taxon>eudicotyledons</taxon>
        <taxon>Gunneridae</taxon>
        <taxon>Pentapetalae</taxon>
        <taxon>asterids</taxon>
        <taxon>lamiids</taxon>
        <taxon>Lamiales</taxon>
        <taxon>Oleaceae</taxon>
        <taxon>Oleeae</taxon>
        <taxon>Fraxinus</taxon>
    </lineage>
</organism>
<evidence type="ECO:0000259" key="7">
    <source>
        <dbReference type="Pfam" id="PF09668"/>
    </source>
</evidence>
<evidence type="ECO:0000259" key="6">
    <source>
        <dbReference type="Pfam" id="PF01061"/>
    </source>
</evidence>
<dbReference type="PANTHER" id="PTHR48040">
    <property type="entry name" value="PLEIOTROPIC DRUG RESISTANCE PROTEIN 1-LIKE ISOFORM X1"/>
    <property type="match status" value="1"/>
</dbReference>
<evidence type="ECO:0000256" key="4">
    <source>
        <dbReference type="ARBA" id="ARBA00023136"/>
    </source>
</evidence>
<gene>
    <name evidence="8" type="ORF">FPE_LOCUS27595</name>
</gene>
<name>A0AAD2A791_9LAMI</name>
<feature type="domain" description="ABC-2 type transporter transmembrane" evidence="6">
    <location>
        <begin position="253"/>
        <end position="372"/>
    </location>
</feature>
<feature type="transmembrane region" description="Helical" evidence="5">
    <location>
        <begin position="284"/>
        <end position="305"/>
    </location>
</feature>
<proteinExistence type="predicted"/>
<accession>A0AAD2A791</accession>
<reference evidence="8" key="1">
    <citation type="submission" date="2023-05" db="EMBL/GenBank/DDBJ databases">
        <authorList>
            <person name="Huff M."/>
        </authorList>
    </citation>
    <scope>NUCLEOTIDE SEQUENCE</scope>
</reference>
<evidence type="ECO:0000256" key="1">
    <source>
        <dbReference type="ARBA" id="ARBA00004141"/>
    </source>
</evidence>
<feature type="domain" description="Aspartic peptidase DDI1-type" evidence="7">
    <location>
        <begin position="13"/>
        <end position="98"/>
    </location>
</feature>
<comment type="subcellular location">
    <subcellularLocation>
        <location evidence="1">Membrane</location>
        <topology evidence="1">Multi-pass membrane protein</topology>
    </subcellularLocation>
</comment>
<dbReference type="PANTHER" id="PTHR48040:SF48">
    <property type="entry name" value="AAA+ ATPASE DOMAIN, PIGMENT PERMEASE_PROTEIN ATP-BINDING CASSETTE SUB-FAMILY G"/>
    <property type="match status" value="1"/>
</dbReference>
<dbReference type="InterPro" id="IPR021109">
    <property type="entry name" value="Peptidase_aspartic_dom_sf"/>
</dbReference>
<dbReference type="Pfam" id="PF09668">
    <property type="entry name" value="Asp_protease"/>
    <property type="match status" value="1"/>
</dbReference>
<feature type="transmembrane region" description="Helical" evidence="5">
    <location>
        <begin position="325"/>
        <end position="344"/>
    </location>
</feature>
<dbReference type="InterPro" id="IPR019103">
    <property type="entry name" value="Peptidase_aspartic_DDI1-type"/>
</dbReference>
<dbReference type="Gene3D" id="2.40.70.10">
    <property type="entry name" value="Acid Proteases"/>
    <property type="match status" value="1"/>
</dbReference>
<dbReference type="InterPro" id="IPR013525">
    <property type="entry name" value="ABC2_TM"/>
</dbReference>